<dbReference type="PANTHER" id="PTHR40449:SF2">
    <property type="entry name" value="BACTERIAL MICROCOMPARTMENT SHELL PROTEIN EUTS"/>
    <property type="match status" value="1"/>
</dbReference>
<dbReference type="Pfam" id="PF00936">
    <property type="entry name" value="BMC"/>
    <property type="match status" value="1"/>
</dbReference>
<dbReference type="PIRSF" id="PIRSF012296">
    <property type="entry name" value="EutS_PduU"/>
    <property type="match status" value="1"/>
</dbReference>
<dbReference type="InterPro" id="IPR037233">
    <property type="entry name" value="CcmK-like_sf"/>
</dbReference>
<sequence length="120" mass="13054">MVQFMTHATGLERIIQEYVPGKQLSLAHIVASPTRDLYEKLGLSDCHDAIGIITVTPSESAIIAGDQALKSGAVDVGFVDRFSGSVFITGKVSDVYASLESVIYFFENRLHFSITNITKS</sequence>
<comment type="caution">
    <text evidence="4">The sequence shown here is derived from an EMBL/GenBank/DDBJ whole genome shotgun (WGS) entry which is preliminary data.</text>
</comment>
<dbReference type="Proteomes" id="UP000050823">
    <property type="component" value="Unassembled WGS sequence"/>
</dbReference>
<dbReference type="PROSITE" id="PS51931">
    <property type="entry name" value="BMC_CP"/>
    <property type="match status" value="1"/>
</dbReference>
<dbReference type="InterPro" id="IPR000249">
    <property type="entry name" value="BMC_dom"/>
</dbReference>
<dbReference type="AlphaFoldDB" id="A0AA89I3R8"/>
<dbReference type="InterPro" id="IPR009307">
    <property type="entry name" value="EutS/PduU/CutR"/>
</dbReference>
<feature type="domain" description="BMC circularly permuted" evidence="3">
    <location>
        <begin position="13"/>
        <end position="112"/>
    </location>
</feature>
<dbReference type="GO" id="GO:0031469">
    <property type="term" value="C:bacterial microcompartment"/>
    <property type="evidence" value="ECO:0007669"/>
    <property type="project" value="UniProtKB-SubCell"/>
</dbReference>
<dbReference type="CDD" id="cd07046">
    <property type="entry name" value="BMC_PduU-EutS"/>
    <property type="match status" value="1"/>
</dbReference>
<evidence type="ECO:0000313" key="4">
    <source>
        <dbReference type="EMBL" id="KRM24177.1"/>
    </source>
</evidence>
<evidence type="ECO:0000256" key="1">
    <source>
        <dbReference type="ARBA" id="ARBA00024322"/>
    </source>
</evidence>
<comment type="subcellular location">
    <subcellularLocation>
        <location evidence="1">Bacterial microcompartment</location>
    </subcellularLocation>
</comment>
<dbReference type="InterPro" id="IPR044870">
    <property type="entry name" value="BMC_CP"/>
</dbReference>
<dbReference type="Gene3D" id="3.30.70.1710">
    <property type="match status" value="1"/>
</dbReference>
<evidence type="ECO:0000259" key="3">
    <source>
        <dbReference type="PROSITE" id="PS51931"/>
    </source>
</evidence>
<keyword evidence="2" id="KW-1283">Bacterial microcompartment</keyword>
<organism evidence="4 5">
    <name type="scientific">Latilactobacillus graminis DSM 20719</name>
    <dbReference type="NCBI Taxonomy" id="1423752"/>
    <lineage>
        <taxon>Bacteria</taxon>
        <taxon>Bacillati</taxon>
        <taxon>Bacillota</taxon>
        <taxon>Bacilli</taxon>
        <taxon>Lactobacillales</taxon>
        <taxon>Lactobacillaceae</taxon>
        <taxon>Latilactobacillus</taxon>
    </lineage>
</organism>
<dbReference type="SUPFAM" id="SSF143414">
    <property type="entry name" value="CcmK-like"/>
    <property type="match status" value="1"/>
</dbReference>
<evidence type="ECO:0000313" key="5">
    <source>
        <dbReference type="Proteomes" id="UP000050823"/>
    </source>
</evidence>
<dbReference type="PANTHER" id="PTHR40449">
    <property type="entry name" value="ETHANOLAMINE UTILIZATION PROTEIN EUTS"/>
    <property type="match status" value="1"/>
</dbReference>
<proteinExistence type="predicted"/>
<name>A0AA89I3R8_9LACO</name>
<reference evidence="4 5" key="1">
    <citation type="journal article" date="2015" name="Genome Announc.">
        <title>Expanding the biotechnology potential of lactobacilli through comparative genomics of 213 strains and associated genera.</title>
        <authorList>
            <person name="Sun Z."/>
            <person name="Harris H.M."/>
            <person name="McCann A."/>
            <person name="Guo C."/>
            <person name="Argimon S."/>
            <person name="Zhang W."/>
            <person name="Yang X."/>
            <person name="Jeffery I.B."/>
            <person name="Cooney J.C."/>
            <person name="Kagawa T.F."/>
            <person name="Liu W."/>
            <person name="Song Y."/>
            <person name="Salvetti E."/>
            <person name="Wrobel A."/>
            <person name="Rasinkangas P."/>
            <person name="Parkhill J."/>
            <person name="Rea M.C."/>
            <person name="O'Sullivan O."/>
            <person name="Ritari J."/>
            <person name="Douillard F.P."/>
            <person name="Paul Ross R."/>
            <person name="Yang R."/>
            <person name="Briner A.E."/>
            <person name="Felis G.E."/>
            <person name="de Vos W.M."/>
            <person name="Barrangou R."/>
            <person name="Klaenhammer T.R."/>
            <person name="Caufield P.W."/>
            <person name="Cui Y."/>
            <person name="Zhang H."/>
            <person name="O'Toole P.W."/>
        </authorList>
    </citation>
    <scope>NUCLEOTIDE SEQUENCE [LARGE SCALE GENOMIC DNA]</scope>
    <source>
        <strain evidence="4 5">DSM 20719</strain>
    </source>
</reference>
<gene>
    <name evidence="4" type="ORF">FC90_GL000653</name>
</gene>
<protein>
    <recommendedName>
        <fullName evidence="3">BMC circularly permuted domain-containing protein</fullName>
    </recommendedName>
</protein>
<evidence type="ECO:0000256" key="2">
    <source>
        <dbReference type="ARBA" id="ARBA00024446"/>
    </source>
</evidence>
<dbReference type="SMART" id="SM00877">
    <property type="entry name" value="BMC"/>
    <property type="match status" value="1"/>
</dbReference>
<dbReference type="EMBL" id="AYZB01000003">
    <property type="protein sequence ID" value="KRM24177.1"/>
    <property type="molecule type" value="Genomic_DNA"/>
</dbReference>
<accession>A0AA89I3R8</accession>